<dbReference type="PANTHER" id="PTHR15503:SF36">
    <property type="entry name" value="RETROTRANSPOSON GAG-LIKE PROTEIN 5"/>
    <property type="match status" value="1"/>
</dbReference>
<organism evidence="3 4">
    <name type="scientific">Synaphobranchus kaupii</name>
    <name type="common">Kaup's arrowtooth eel</name>
    <dbReference type="NCBI Taxonomy" id="118154"/>
    <lineage>
        <taxon>Eukaryota</taxon>
        <taxon>Metazoa</taxon>
        <taxon>Chordata</taxon>
        <taxon>Craniata</taxon>
        <taxon>Vertebrata</taxon>
        <taxon>Euteleostomi</taxon>
        <taxon>Actinopterygii</taxon>
        <taxon>Neopterygii</taxon>
        <taxon>Teleostei</taxon>
        <taxon>Anguilliformes</taxon>
        <taxon>Synaphobranchidae</taxon>
        <taxon>Synaphobranchus</taxon>
    </lineage>
</organism>
<keyword evidence="2" id="KW-0472">Membrane</keyword>
<dbReference type="Proteomes" id="UP001152622">
    <property type="component" value="Chromosome 4"/>
</dbReference>
<dbReference type="InterPro" id="IPR032567">
    <property type="entry name" value="RTL1-rel"/>
</dbReference>
<gene>
    <name evidence="3" type="ORF">SKAU_G00132910</name>
</gene>
<protein>
    <recommendedName>
        <fullName evidence="5">Retrotransposon gag domain-containing protein</fullName>
    </recommendedName>
</protein>
<reference evidence="3" key="1">
    <citation type="journal article" date="2023" name="Science">
        <title>Genome structures resolve the early diversification of teleost fishes.</title>
        <authorList>
            <person name="Parey E."/>
            <person name="Louis A."/>
            <person name="Montfort J."/>
            <person name="Bouchez O."/>
            <person name="Roques C."/>
            <person name="Iampietro C."/>
            <person name="Lluch J."/>
            <person name="Castinel A."/>
            <person name="Donnadieu C."/>
            <person name="Desvignes T."/>
            <person name="Floi Bucao C."/>
            <person name="Jouanno E."/>
            <person name="Wen M."/>
            <person name="Mejri S."/>
            <person name="Dirks R."/>
            <person name="Jansen H."/>
            <person name="Henkel C."/>
            <person name="Chen W.J."/>
            <person name="Zahm M."/>
            <person name="Cabau C."/>
            <person name="Klopp C."/>
            <person name="Thompson A.W."/>
            <person name="Robinson-Rechavi M."/>
            <person name="Braasch I."/>
            <person name="Lecointre G."/>
            <person name="Bobe J."/>
            <person name="Postlethwait J.H."/>
            <person name="Berthelot C."/>
            <person name="Roest Crollius H."/>
            <person name="Guiguen Y."/>
        </authorList>
    </citation>
    <scope>NUCLEOTIDE SEQUENCE</scope>
    <source>
        <strain evidence="3">WJC10195</strain>
    </source>
</reference>
<evidence type="ECO:0008006" key="5">
    <source>
        <dbReference type="Google" id="ProtNLM"/>
    </source>
</evidence>
<comment type="caution">
    <text evidence="3">The sequence shown here is derived from an EMBL/GenBank/DDBJ whole genome shotgun (WGS) entry which is preliminary data.</text>
</comment>
<dbReference type="AlphaFoldDB" id="A0A9Q1J3N1"/>
<dbReference type="EMBL" id="JAINUF010000004">
    <property type="protein sequence ID" value="KAJ8364460.1"/>
    <property type="molecule type" value="Genomic_DNA"/>
</dbReference>
<evidence type="ECO:0000256" key="2">
    <source>
        <dbReference type="SAM" id="Phobius"/>
    </source>
</evidence>
<evidence type="ECO:0000313" key="4">
    <source>
        <dbReference type="Proteomes" id="UP001152622"/>
    </source>
</evidence>
<keyword evidence="2" id="KW-1133">Transmembrane helix</keyword>
<dbReference type="PANTHER" id="PTHR15503">
    <property type="entry name" value="LDOC1 RELATED"/>
    <property type="match status" value="1"/>
</dbReference>
<name>A0A9Q1J3N1_SYNKA</name>
<keyword evidence="4" id="KW-1185">Reference proteome</keyword>
<evidence type="ECO:0000256" key="1">
    <source>
        <dbReference type="SAM" id="MobiDB-lite"/>
    </source>
</evidence>
<feature type="region of interest" description="Disordered" evidence="1">
    <location>
        <begin position="88"/>
        <end position="169"/>
    </location>
</feature>
<dbReference type="OrthoDB" id="8955945at2759"/>
<keyword evidence="2" id="KW-0812">Transmembrane</keyword>
<proteinExistence type="predicted"/>
<feature type="transmembrane region" description="Helical" evidence="2">
    <location>
        <begin position="288"/>
        <end position="312"/>
    </location>
</feature>
<accession>A0A9Q1J3N1</accession>
<evidence type="ECO:0000313" key="3">
    <source>
        <dbReference type="EMBL" id="KAJ8364460.1"/>
    </source>
</evidence>
<sequence length="313" mass="34777">MGWDCSAQRLLHLCQGSRCAAEFAVEFRTLAVESGWNDMVLQEVFRNGMRDVLRDELAMRDDASSLDNPISLSLFSIQVVNRLWARQREKTGRGTPPDQYSRTNPVAPVHTSVSAPPLVPAAGQGTPISRGAAPKNSSRRLPLLRSSRPRPTHLSCTPKKGRLTSPVQANRGCNATIPTWIGPPTRSKVGALTVTPPACSLPRHPQRAPFLHPNPSYLTCLLSRLCISTLQLQFQELTHSTWPQKHSQSTYLHLQPQKPTHSTLQLWPLKLTRSTQPQKPPCTTHQKLAFLSPALLACFGFLSPVLYCLFIYI</sequence>